<evidence type="ECO:0000256" key="2">
    <source>
        <dbReference type="ARBA" id="ARBA00022801"/>
    </source>
</evidence>
<protein>
    <submittedName>
        <fullName evidence="5">Uncharacterized protein</fullName>
    </submittedName>
</protein>
<dbReference type="GO" id="GO:0004553">
    <property type="term" value="F:hydrolase activity, hydrolyzing O-glycosyl compounds"/>
    <property type="evidence" value="ECO:0007669"/>
    <property type="project" value="InterPro"/>
</dbReference>
<organism evidence="5 6">
    <name type="scientific">Acrasis kona</name>
    <dbReference type="NCBI Taxonomy" id="1008807"/>
    <lineage>
        <taxon>Eukaryota</taxon>
        <taxon>Discoba</taxon>
        <taxon>Heterolobosea</taxon>
        <taxon>Tetramitia</taxon>
        <taxon>Eutetramitia</taxon>
        <taxon>Acrasidae</taxon>
        <taxon>Acrasis</taxon>
    </lineage>
</organism>
<sequence length="320" mass="36637">MYGTAYDACRNSNPYYCDHKCGYNKNRFVLYTSNDMVTWTIRNKNLIPEFDKDSDHNSYWMPNVAYNRARKEWVMIYWDTKTMDKNLCNVNRAVSKNPEGPFTPTAPIYLHSCRGGGSTAGLWVDDDNTAYLRHDHHVGANTFIEKLTDDWSNGTDTWATVINSPVRPYLEGGGFFKNRQTGIYYVMAGSLCCFCSWGSTAEVFYAKSPLGPWKYQGNINQCADGRKIDWEKATDDATNPCSLDNPAGTNFTIPAQQFNSVEFSYNGGRNWTFLFYGERSQTGPGSVKSNQFQAWIPLEFESDGIRLKQMKWLDRFELEV</sequence>
<dbReference type="GO" id="GO:0005975">
    <property type="term" value="P:carbohydrate metabolic process"/>
    <property type="evidence" value="ECO:0007669"/>
    <property type="project" value="InterPro"/>
</dbReference>
<dbReference type="EMBL" id="JAOPGA020000148">
    <property type="protein sequence ID" value="KAL0477179.1"/>
    <property type="molecule type" value="Genomic_DNA"/>
</dbReference>
<evidence type="ECO:0000256" key="3">
    <source>
        <dbReference type="ARBA" id="ARBA00023295"/>
    </source>
</evidence>
<dbReference type="SUPFAM" id="SSF75005">
    <property type="entry name" value="Arabinanase/levansucrase/invertase"/>
    <property type="match status" value="1"/>
</dbReference>
<evidence type="ECO:0000256" key="4">
    <source>
        <dbReference type="RuleBase" id="RU361187"/>
    </source>
</evidence>
<dbReference type="AlphaFoldDB" id="A0AAW2YKN3"/>
<name>A0AAW2YKN3_9EUKA</name>
<dbReference type="InterPro" id="IPR023296">
    <property type="entry name" value="Glyco_hydro_beta-prop_sf"/>
</dbReference>
<dbReference type="PANTHER" id="PTHR22925:SF3">
    <property type="entry name" value="GLYCOSYL HYDROLASE FAMILY PROTEIN 43"/>
    <property type="match status" value="1"/>
</dbReference>
<accession>A0AAW2YKN3</accession>
<dbReference type="Pfam" id="PF04616">
    <property type="entry name" value="Glyco_hydro_43"/>
    <property type="match status" value="1"/>
</dbReference>
<evidence type="ECO:0000256" key="1">
    <source>
        <dbReference type="ARBA" id="ARBA00009865"/>
    </source>
</evidence>
<dbReference type="Proteomes" id="UP001431209">
    <property type="component" value="Unassembled WGS sequence"/>
</dbReference>
<gene>
    <name evidence="5" type="ORF">AKO1_005734</name>
</gene>
<proteinExistence type="inferred from homology"/>
<keyword evidence="6" id="KW-1185">Reference proteome</keyword>
<dbReference type="PANTHER" id="PTHR22925">
    <property type="entry name" value="GLYCOSYL HYDROLASE 43 FAMILY MEMBER"/>
    <property type="match status" value="1"/>
</dbReference>
<dbReference type="Gene3D" id="2.115.10.20">
    <property type="entry name" value="Glycosyl hydrolase domain, family 43"/>
    <property type="match status" value="1"/>
</dbReference>
<comment type="similarity">
    <text evidence="1 4">Belongs to the glycosyl hydrolase 43 family.</text>
</comment>
<keyword evidence="2 4" id="KW-0378">Hydrolase</keyword>
<evidence type="ECO:0000313" key="5">
    <source>
        <dbReference type="EMBL" id="KAL0477179.1"/>
    </source>
</evidence>
<evidence type="ECO:0000313" key="6">
    <source>
        <dbReference type="Proteomes" id="UP001431209"/>
    </source>
</evidence>
<dbReference type="InterPro" id="IPR006710">
    <property type="entry name" value="Glyco_hydro_43"/>
</dbReference>
<keyword evidence="3 4" id="KW-0326">Glycosidase</keyword>
<reference evidence="5 6" key="1">
    <citation type="submission" date="2024-03" db="EMBL/GenBank/DDBJ databases">
        <title>The Acrasis kona genome and developmental transcriptomes reveal deep origins of eukaryotic multicellular pathways.</title>
        <authorList>
            <person name="Sheikh S."/>
            <person name="Fu C.-J."/>
            <person name="Brown M.W."/>
            <person name="Baldauf S.L."/>
        </authorList>
    </citation>
    <scope>NUCLEOTIDE SEQUENCE [LARGE SCALE GENOMIC DNA]</scope>
    <source>
        <strain evidence="5 6">ATCC MYA-3509</strain>
    </source>
</reference>
<comment type="caution">
    <text evidence="5">The sequence shown here is derived from an EMBL/GenBank/DDBJ whole genome shotgun (WGS) entry which is preliminary data.</text>
</comment>